<dbReference type="SUPFAM" id="SSF53335">
    <property type="entry name" value="S-adenosyl-L-methionine-dependent methyltransferases"/>
    <property type="match status" value="1"/>
</dbReference>
<dbReference type="PANTHER" id="PTHR43464:SF19">
    <property type="entry name" value="UBIQUINONE BIOSYNTHESIS O-METHYLTRANSFERASE, MITOCHONDRIAL"/>
    <property type="match status" value="1"/>
</dbReference>
<protein>
    <submittedName>
        <fullName evidence="5">Class I SAM-dependent methyltransferase</fullName>
    </submittedName>
</protein>
<organism evidence="5 6">
    <name type="scientific">Nocardiopsis endophytica</name>
    <dbReference type="NCBI Taxonomy" id="3018445"/>
    <lineage>
        <taxon>Bacteria</taxon>
        <taxon>Bacillati</taxon>
        <taxon>Actinomycetota</taxon>
        <taxon>Actinomycetes</taxon>
        <taxon>Streptosporangiales</taxon>
        <taxon>Nocardiopsidaceae</taxon>
        <taxon>Nocardiopsis</taxon>
    </lineage>
</organism>
<accession>A0ABT4U8H7</accession>
<dbReference type="GO" id="GO:0008168">
    <property type="term" value="F:methyltransferase activity"/>
    <property type="evidence" value="ECO:0007669"/>
    <property type="project" value="UniProtKB-KW"/>
</dbReference>
<dbReference type="Gene3D" id="2.20.130.10">
    <property type="entry name" value="CAC2371-like domains"/>
    <property type="match status" value="1"/>
</dbReference>
<keyword evidence="6" id="KW-1185">Reference proteome</keyword>
<feature type="domain" description="Methyltransferase" evidence="4">
    <location>
        <begin position="50"/>
        <end position="140"/>
    </location>
</feature>
<evidence type="ECO:0000259" key="4">
    <source>
        <dbReference type="Pfam" id="PF13649"/>
    </source>
</evidence>
<dbReference type="RefSeq" id="WP_270688160.1">
    <property type="nucleotide sequence ID" value="NZ_JAQFWQ010000072.1"/>
</dbReference>
<evidence type="ECO:0000256" key="2">
    <source>
        <dbReference type="ARBA" id="ARBA00022679"/>
    </source>
</evidence>
<proteinExistence type="predicted"/>
<evidence type="ECO:0000313" key="6">
    <source>
        <dbReference type="Proteomes" id="UP001527866"/>
    </source>
</evidence>
<sequence length="245" mass="26700">MTRDGGLAGIYRWAELYEDVYSGRGKDYAADAERVAAIITERRPGAVSLLDAACGTGAHLRHLADRFDTVEGVDLAEDMLRVARERLPGTALHTGDMRDFRLGRRFDAVTCMFSSIGYTGGAEGVRATLASFARHLEPGGVIVLEPWYFPETALDRHVVADTFTVGARTVSRVSRAVLEDGAHRMEVHYIVADRENGIRHFTDEHVLAVVAREEYERAFEEAGCAVEYLPGDGPGLFVGVAKGGG</sequence>
<evidence type="ECO:0000256" key="1">
    <source>
        <dbReference type="ARBA" id="ARBA00022603"/>
    </source>
</evidence>
<dbReference type="EMBL" id="JAQFWQ010000072">
    <property type="protein sequence ID" value="MDA2813262.1"/>
    <property type="molecule type" value="Genomic_DNA"/>
</dbReference>
<gene>
    <name evidence="5" type="ORF">O4J56_21635</name>
</gene>
<dbReference type="InterPro" id="IPR029063">
    <property type="entry name" value="SAM-dependent_MTases_sf"/>
</dbReference>
<dbReference type="PANTHER" id="PTHR43464">
    <property type="entry name" value="METHYLTRANSFERASE"/>
    <property type="match status" value="1"/>
</dbReference>
<keyword evidence="1 5" id="KW-0489">Methyltransferase</keyword>
<evidence type="ECO:0000256" key="3">
    <source>
        <dbReference type="ARBA" id="ARBA00022691"/>
    </source>
</evidence>
<dbReference type="GO" id="GO:0032259">
    <property type="term" value="P:methylation"/>
    <property type="evidence" value="ECO:0007669"/>
    <property type="project" value="UniProtKB-KW"/>
</dbReference>
<keyword evidence="3" id="KW-0949">S-adenosyl-L-methionine</keyword>
<keyword evidence="2" id="KW-0808">Transferase</keyword>
<dbReference type="Proteomes" id="UP001527866">
    <property type="component" value="Unassembled WGS sequence"/>
</dbReference>
<dbReference type="Gene3D" id="3.40.50.150">
    <property type="entry name" value="Vaccinia Virus protein VP39"/>
    <property type="match status" value="1"/>
</dbReference>
<evidence type="ECO:0000313" key="5">
    <source>
        <dbReference type="EMBL" id="MDA2813262.1"/>
    </source>
</evidence>
<dbReference type="Pfam" id="PF13649">
    <property type="entry name" value="Methyltransf_25"/>
    <property type="match status" value="1"/>
</dbReference>
<comment type="caution">
    <text evidence="5">The sequence shown here is derived from an EMBL/GenBank/DDBJ whole genome shotgun (WGS) entry which is preliminary data.</text>
</comment>
<name>A0ABT4U8H7_9ACTN</name>
<dbReference type="CDD" id="cd02440">
    <property type="entry name" value="AdoMet_MTases"/>
    <property type="match status" value="1"/>
</dbReference>
<reference evidence="5 6" key="1">
    <citation type="submission" date="2023-01" db="EMBL/GenBank/DDBJ databases">
        <title>Draft genome sequence of Nocardiopsis sp. RSe5-2 isolated from halophytes.</title>
        <authorList>
            <person name="Duangmal K."/>
            <person name="Chantavorakit T."/>
        </authorList>
    </citation>
    <scope>NUCLEOTIDE SEQUENCE [LARGE SCALE GENOMIC DNA]</scope>
    <source>
        <strain evidence="5 6">RSe5-2</strain>
    </source>
</reference>
<dbReference type="InterPro" id="IPR041698">
    <property type="entry name" value="Methyltransf_25"/>
</dbReference>